<keyword evidence="6" id="KW-0967">Endosome</keyword>
<dbReference type="InterPro" id="IPR016130">
    <property type="entry name" value="Tyr_Pase_AS"/>
</dbReference>
<keyword evidence="10" id="KW-0472">Membrane</keyword>
<dbReference type="InterPro" id="IPR011993">
    <property type="entry name" value="PH-like_dom_sf"/>
</dbReference>
<dbReference type="AlphaFoldDB" id="A0A8C9FNR7"/>
<evidence type="ECO:0000256" key="9">
    <source>
        <dbReference type="ARBA" id="ARBA00023098"/>
    </source>
</evidence>
<dbReference type="PROSITE" id="PS50056">
    <property type="entry name" value="TYR_PHOSPHATASE_2"/>
    <property type="match status" value="1"/>
</dbReference>
<organism evidence="23 24">
    <name type="scientific">Pavo cristatus</name>
    <name type="common">Indian peafowl</name>
    <name type="synonym">Blue peafowl</name>
    <dbReference type="NCBI Taxonomy" id="9049"/>
    <lineage>
        <taxon>Eukaryota</taxon>
        <taxon>Metazoa</taxon>
        <taxon>Chordata</taxon>
        <taxon>Craniata</taxon>
        <taxon>Vertebrata</taxon>
        <taxon>Euteleostomi</taxon>
        <taxon>Archelosauria</taxon>
        <taxon>Archosauria</taxon>
        <taxon>Dinosauria</taxon>
        <taxon>Saurischia</taxon>
        <taxon>Theropoda</taxon>
        <taxon>Coelurosauria</taxon>
        <taxon>Aves</taxon>
        <taxon>Neognathae</taxon>
        <taxon>Galloanserae</taxon>
        <taxon>Galliformes</taxon>
        <taxon>Phasianidae</taxon>
        <taxon>Phasianinae</taxon>
        <taxon>Pavo</taxon>
    </lineage>
</organism>
<sequence length="577" mass="66748">MCNCGQRVWLVIIYKLRRRLECTKEPPGMCATGAQPAQAASPSQASSLQCFCMVLRETNKLAEMEEPPLLPGETIKDMAKDVTYICPFTGAIRGTLTVTNYRLYFKSMERDPPFVLDASLGVINRVEKIGGASSRGENSYGLEIVCKDIRNLRFAHKPEGRTRRSIFENLMKYAFPVSNNLPLFAFEYKEVFPENGWKVYDPIWEYRRQGIPNESWRLSKINERYELCDTYPAILAVPVNIPDEELKRVASFRSRGRIPVSVTKEATLMCSPVWLFTVVWPTLTLETEEYLKVLLLKMFIAKGGGYESEDAYQNAELVFLDIHNIHVMRESLRKLKEIVYPNIEETHWLSNLESTHWLEHIKLILAGALRIADKVESGKTSVVVHCSDGWDRTAQLTSLSLLMLDGYYRTIRGFEVLVEKEWLSFGHRFQLRVGHGDKNHADADRSPVFLQFIDCVWQMTRQFPTAFEFNEYFLITILDHLYSCLFGTFLCSSEQQRVKESLPKKTVSLWSYINSQLEDFTNPLYVSYSNHVLYPVASMRHLELWVGYYIRWNPRMKPQVQACCNPFHRSCLSFPLC</sequence>
<keyword evidence="7" id="KW-0378">Hydrolase</keyword>
<evidence type="ECO:0000256" key="6">
    <source>
        <dbReference type="ARBA" id="ARBA00022753"/>
    </source>
</evidence>
<protein>
    <recommendedName>
        <fullName evidence="17">Phosphatidylinositol-3,5-bisphosphate 3-phosphatase MTMR2</fullName>
        <ecNumber evidence="4">3.1.3.95</ecNumber>
    </recommendedName>
    <alternativeName>
        <fullName evidence="18">Myotubularin-related protein 2</fullName>
    </alternativeName>
    <alternativeName>
        <fullName evidence="11">Phosphatidylinositol-3-phosphate phosphatase</fullName>
    </alternativeName>
</protein>
<dbReference type="InterPro" id="IPR030564">
    <property type="entry name" value="Myotubularin"/>
</dbReference>
<dbReference type="PANTHER" id="PTHR10807:SF42">
    <property type="entry name" value="MYOTUBULARIN-RELATED PROTEIN 2"/>
    <property type="match status" value="1"/>
</dbReference>
<dbReference type="SUPFAM" id="SSF50729">
    <property type="entry name" value="PH domain-like"/>
    <property type="match status" value="1"/>
</dbReference>
<dbReference type="Ensembl" id="ENSPSTT00000016736.1">
    <property type="protein sequence ID" value="ENSPSTP00000015963.1"/>
    <property type="gene ID" value="ENSPSTG00000011247.1"/>
</dbReference>
<dbReference type="GO" id="GO:0004438">
    <property type="term" value="F:phosphatidylinositol-3-phosphate phosphatase activity"/>
    <property type="evidence" value="ECO:0007669"/>
    <property type="project" value="TreeGrafter"/>
</dbReference>
<dbReference type="FunFam" id="2.30.29.30:FF:000038">
    <property type="entry name" value="Myotubularin 1, isoform CRA_a"/>
    <property type="match status" value="1"/>
</dbReference>
<accession>A0A8C9FNR7</accession>
<evidence type="ECO:0000256" key="18">
    <source>
        <dbReference type="ARBA" id="ARBA00047214"/>
    </source>
</evidence>
<evidence type="ECO:0000256" key="12">
    <source>
        <dbReference type="ARBA" id="ARBA00045083"/>
    </source>
</evidence>
<evidence type="ECO:0000256" key="7">
    <source>
        <dbReference type="ARBA" id="ARBA00022801"/>
    </source>
</evidence>
<dbReference type="Proteomes" id="UP000694428">
    <property type="component" value="Unplaced"/>
</dbReference>
<evidence type="ECO:0000256" key="17">
    <source>
        <dbReference type="ARBA" id="ARBA00047181"/>
    </source>
</evidence>
<evidence type="ECO:0000313" key="23">
    <source>
        <dbReference type="Ensembl" id="ENSPSTP00000015963.1"/>
    </source>
</evidence>
<dbReference type="InterPro" id="IPR010569">
    <property type="entry name" value="Myotubularin-like_Pase_dom"/>
</dbReference>
<dbReference type="GO" id="GO:0052629">
    <property type="term" value="F:phosphatidylinositol-3,5-bisphosphate 3-phosphatase activity"/>
    <property type="evidence" value="ECO:0007669"/>
    <property type="project" value="UniProtKB-EC"/>
</dbReference>
<reference evidence="23" key="2">
    <citation type="submission" date="2025-09" db="UniProtKB">
        <authorList>
            <consortium name="Ensembl"/>
        </authorList>
    </citation>
    <scope>IDENTIFICATION</scope>
</reference>
<evidence type="ECO:0000256" key="5">
    <source>
        <dbReference type="ARBA" id="ARBA00022490"/>
    </source>
</evidence>
<evidence type="ECO:0000256" key="13">
    <source>
        <dbReference type="ARBA" id="ARBA00045090"/>
    </source>
</evidence>
<dbReference type="Gene3D" id="2.30.29.30">
    <property type="entry name" value="Pleckstrin-homology domain (PH domain)/Phosphotyrosine-binding domain (PTB)"/>
    <property type="match status" value="1"/>
</dbReference>
<dbReference type="InterPro" id="IPR029021">
    <property type="entry name" value="Prot-tyrosine_phosphatase-like"/>
</dbReference>
<dbReference type="PROSITE" id="PS51339">
    <property type="entry name" value="PPASE_MYOTUBULARIN"/>
    <property type="match status" value="1"/>
</dbReference>
<feature type="domain" description="Myotubularin phosphatase" evidence="22">
    <location>
        <begin position="196"/>
        <end position="549"/>
    </location>
</feature>
<comment type="catalytic activity">
    <reaction evidence="13">
        <text>a 1,2-diacyl-sn-glycero-3-phospho-(1D-myo-inositol-3,5-bisphosphate) + H2O = a 1,2-diacyl-sn-glycero-3-phospho-(1D-myo-inositol-5-phosphate) + phosphate</text>
        <dbReference type="Rhea" id="RHEA:39019"/>
        <dbReference type="ChEBI" id="CHEBI:15377"/>
        <dbReference type="ChEBI" id="CHEBI:43474"/>
        <dbReference type="ChEBI" id="CHEBI:57795"/>
        <dbReference type="ChEBI" id="CHEBI:57923"/>
        <dbReference type="EC" id="3.1.3.95"/>
    </reaction>
    <physiologicalReaction direction="left-to-right" evidence="13">
        <dbReference type="Rhea" id="RHEA:39020"/>
    </physiologicalReaction>
</comment>
<feature type="active site" description="Phosphocysteine intermediate" evidence="19">
    <location>
        <position position="386"/>
    </location>
</feature>
<keyword evidence="8" id="KW-0175">Coiled coil</keyword>
<comment type="similarity">
    <text evidence="3">Belongs to the protein-tyrosine phosphatase family. Non-receptor class myotubularin subfamily.</text>
</comment>
<evidence type="ECO:0000256" key="16">
    <source>
        <dbReference type="ARBA" id="ARBA00045161"/>
    </source>
</evidence>
<evidence type="ECO:0000313" key="24">
    <source>
        <dbReference type="Proteomes" id="UP000694428"/>
    </source>
</evidence>
<reference evidence="23" key="1">
    <citation type="submission" date="2025-08" db="UniProtKB">
        <authorList>
            <consortium name="Ensembl"/>
        </authorList>
    </citation>
    <scope>IDENTIFICATION</scope>
</reference>
<evidence type="ECO:0000256" key="2">
    <source>
        <dbReference type="ARBA" id="ARBA00004496"/>
    </source>
</evidence>
<dbReference type="CDD" id="cd13356">
    <property type="entry name" value="PH-GRAM_MTMR2_mammal-like"/>
    <property type="match status" value="1"/>
</dbReference>
<keyword evidence="5" id="KW-0963">Cytoplasm</keyword>
<evidence type="ECO:0000256" key="8">
    <source>
        <dbReference type="ARBA" id="ARBA00023054"/>
    </source>
</evidence>
<evidence type="ECO:0000259" key="21">
    <source>
        <dbReference type="PROSITE" id="PS50056"/>
    </source>
</evidence>
<evidence type="ECO:0000256" key="1">
    <source>
        <dbReference type="ARBA" id="ARBA00004220"/>
    </source>
</evidence>
<dbReference type="EC" id="3.1.3.95" evidence="4"/>
<dbReference type="PANTHER" id="PTHR10807">
    <property type="entry name" value="MYOTUBULARIN-RELATED"/>
    <property type="match status" value="1"/>
</dbReference>
<dbReference type="Pfam" id="PF02893">
    <property type="entry name" value="GRAM"/>
    <property type="match status" value="1"/>
</dbReference>
<name>A0A8C9FNR7_PAVCR</name>
<comment type="catalytic activity">
    <reaction evidence="12">
        <text>1,2-dioctanoyl-sn-glycero-3-phospho-(1-D-myo-inositol-3-phosphate) + H2O = 1,2-dioctanoyl-sn-glycero-3-phospho-(1D-myo-inositol) + phosphate</text>
        <dbReference type="Rhea" id="RHEA:42328"/>
        <dbReference type="ChEBI" id="CHEBI:15377"/>
        <dbReference type="ChEBI" id="CHEBI:43474"/>
        <dbReference type="ChEBI" id="CHEBI:65221"/>
        <dbReference type="ChEBI" id="CHEBI:78934"/>
    </reaction>
    <physiologicalReaction direction="left-to-right" evidence="12">
        <dbReference type="Rhea" id="RHEA:42329"/>
    </physiologicalReaction>
</comment>
<feature type="binding site" evidence="20">
    <location>
        <begin position="386"/>
        <end position="392"/>
    </location>
    <ligand>
        <name>substrate</name>
    </ligand>
</feature>
<feature type="binding site" evidence="20">
    <location>
        <begin position="324"/>
        <end position="325"/>
    </location>
    <ligand>
        <name>substrate</name>
    </ligand>
</feature>
<evidence type="ECO:0000256" key="20">
    <source>
        <dbReference type="PIRSR" id="PIRSR630564-2"/>
    </source>
</evidence>
<evidence type="ECO:0000256" key="4">
    <source>
        <dbReference type="ARBA" id="ARBA00012903"/>
    </source>
</evidence>
<dbReference type="InterPro" id="IPR003595">
    <property type="entry name" value="Tyr_Pase_cat"/>
</dbReference>
<evidence type="ECO:0000256" key="15">
    <source>
        <dbReference type="ARBA" id="ARBA00045115"/>
    </source>
</evidence>
<evidence type="ECO:0000259" key="22">
    <source>
        <dbReference type="PROSITE" id="PS51339"/>
    </source>
</evidence>
<comment type="function">
    <text evidence="16">Lipid phosphatase that specifically dephosphorylates the D-3 position of phosphatidylinositol 3-phosphate and phosphatidylinositol 3,5-bisphosphate, generating phosphatidylinositol and phosphatidylinositol 5-phosphate. Regulates the level of these phosphoinositides critical for various biological processes including autophagy initiation and autophagosome maturation.</text>
</comment>
<evidence type="ECO:0000256" key="19">
    <source>
        <dbReference type="PIRSR" id="PIRSR630564-1"/>
    </source>
</evidence>
<dbReference type="GO" id="GO:0031901">
    <property type="term" value="C:early endosome membrane"/>
    <property type="evidence" value="ECO:0007669"/>
    <property type="project" value="UniProtKB-SubCell"/>
</dbReference>
<dbReference type="GO" id="GO:0046856">
    <property type="term" value="P:phosphatidylinositol dephosphorylation"/>
    <property type="evidence" value="ECO:0007669"/>
    <property type="project" value="TreeGrafter"/>
</dbReference>
<dbReference type="PROSITE" id="PS00383">
    <property type="entry name" value="TYR_PHOSPHATASE_1"/>
    <property type="match status" value="1"/>
</dbReference>
<comment type="catalytic activity">
    <reaction evidence="14">
        <text>a 1,2-diacyl-sn-glycero-3-phospho-(1D-myo-inositol-3-phosphate) + H2O = a 1,2-diacyl-sn-glycero-3-phospho-(1D-myo-inositol) + phosphate</text>
        <dbReference type="Rhea" id="RHEA:12316"/>
        <dbReference type="ChEBI" id="CHEBI:15377"/>
        <dbReference type="ChEBI" id="CHEBI:43474"/>
        <dbReference type="ChEBI" id="CHEBI:57880"/>
        <dbReference type="ChEBI" id="CHEBI:58088"/>
    </reaction>
    <physiologicalReaction direction="left-to-right" evidence="14">
        <dbReference type="Rhea" id="RHEA:12317"/>
    </physiologicalReaction>
</comment>
<dbReference type="SMART" id="SM00568">
    <property type="entry name" value="GRAM"/>
    <property type="match status" value="1"/>
</dbReference>
<proteinExistence type="inferred from homology"/>
<keyword evidence="24" id="KW-1185">Reference proteome</keyword>
<comment type="catalytic activity">
    <reaction evidence="15">
        <text>1,2-dioctanoyl-sn-glycero-3-phospho-(1D-myo-inositol-3,5-bisphosphate) + H2O = 1,2-dioctanoyl-sn-glycero-3-phospho-(1D-myo-inositol-5-phosphate) + phosphate</text>
        <dbReference type="Rhea" id="RHEA:45632"/>
        <dbReference type="ChEBI" id="CHEBI:15377"/>
        <dbReference type="ChEBI" id="CHEBI:43474"/>
        <dbReference type="ChEBI" id="CHEBI:78911"/>
        <dbReference type="ChEBI" id="CHEBI:85342"/>
    </reaction>
    <physiologicalReaction direction="left-to-right" evidence="15">
        <dbReference type="Rhea" id="RHEA:45633"/>
    </physiologicalReaction>
</comment>
<evidence type="ECO:0000256" key="10">
    <source>
        <dbReference type="ARBA" id="ARBA00023136"/>
    </source>
</evidence>
<dbReference type="Pfam" id="PF06602">
    <property type="entry name" value="Myotub-related"/>
    <property type="match status" value="2"/>
</dbReference>
<evidence type="ECO:0000256" key="14">
    <source>
        <dbReference type="ARBA" id="ARBA00045091"/>
    </source>
</evidence>
<dbReference type="SUPFAM" id="SSF52799">
    <property type="entry name" value="(Phosphotyrosine protein) phosphatases II"/>
    <property type="match status" value="1"/>
</dbReference>
<dbReference type="SMART" id="SM00404">
    <property type="entry name" value="PTPc_motif"/>
    <property type="match status" value="1"/>
</dbReference>
<evidence type="ECO:0000256" key="11">
    <source>
        <dbReference type="ARBA" id="ARBA00031219"/>
    </source>
</evidence>
<dbReference type="InterPro" id="IPR000387">
    <property type="entry name" value="Tyr_Pase_dom"/>
</dbReference>
<dbReference type="InterPro" id="IPR004182">
    <property type="entry name" value="GRAM"/>
</dbReference>
<feature type="domain" description="Tyrosine specific protein phosphatases" evidence="21">
    <location>
        <begin position="355"/>
        <end position="402"/>
    </location>
</feature>
<evidence type="ECO:0000256" key="3">
    <source>
        <dbReference type="ARBA" id="ARBA00007471"/>
    </source>
</evidence>
<comment type="subcellular location">
    <subcellularLocation>
        <location evidence="2">Cytoplasm</location>
    </subcellularLocation>
    <subcellularLocation>
        <location evidence="1">Early endosome membrane</location>
        <topology evidence="1">Peripheral membrane protein</topology>
    </subcellularLocation>
</comment>
<keyword evidence="9" id="KW-0443">Lipid metabolism</keyword>